<dbReference type="Proteomes" id="UP001528850">
    <property type="component" value="Unassembled WGS sequence"/>
</dbReference>
<evidence type="ECO:0000256" key="1">
    <source>
        <dbReference type="ARBA" id="ARBA00000085"/>
    </source>
</evidence>
<keyword evidence="3" id="KW-0600">Photoreceptor protein</keyword>
<evidence type="ECO:0000256" key="10">
    <source>
        <dbReference type="ARBA" id="ARBA00022741"/>
    </source>
</evidence>
<keyword evidence="19" id="KW-1185">Reference proteome</keyword>
<feature type="domain" description="PAS" evidence="16">
    <location>
        <begin position="497"/>
        <end position="572"/>
    </location>
</feature>
<evidence type="ECO:0000256" key="4">
    <source>
        <dbReference type="ARBA" id="ARBA00022553"/>
    </source>
</evidence>
<name>A0ABT6BBT2_9GAMM</name>
<evidence type="ECO:0000256" key="12">
    <source>
        <dbReference type="ARBA" id="ARBA00022840"/>
    </source>
</evidence>
<organism evidence="18 19">
    <name type="scientific">Luteibacter sahnii</name>
    <dbReference type="NCBI Taxonomy" id="3021977"/>
    <lineage>
        <taxon>Bacteria</taxon>
        <taxon>Pseudomonadati</taxon>
        <taxon>Pseudomonadota</taxon>
        <taxon>Gammaproteobacteria</taxon>
        <taxon>Lysobacterales</taxon>
        <taxon>Rhodanobacteraceae</taxon>
        <taxon>Luteibacter</taxon>
    </lineage>
</organism>
<evidence type="ECO:0000256" key="6">
    <source>
        <dbReference type="ARBA" id="ARBA00022630"/>
    </source>
</evidence>
<keyword evidence="8" id="KW-0808">Transferase</keyword>
<accession>A0ABT6BBT2</accession>
<dbReference type="SUPFAM" id="SSF55785">
    <property type="entry name" value="PYP-like sensor domain (PAS domain)"/>
    <property type="match status" value="3"/>
</dbReference>
<evidence type="ECO:0000256" key="11">
    <source>
        <dbReference type="ARBA" id="ARBA00022777"/>
    </source>
</evidence>
<evidence type="ECO:0000256" key="3">
    <source>
        <dbReference type="ARBA" id="ARBA00022543"/>
    </source>
</evidence>
<evidence type="ECO:0000256" key="8">
    <source>
        <dbReference type="ARBA" id="ARBA00022679"/>
    </source>
</evidence>
<feature type="domain" description="PAS" evidence="16">
    <location>
        <begin position="21"/>
        <end position="96"/>
    </location>
</feature>
<evidence type="ECO:0000256" key="15">
    <source>
        <dbReference type="ARBA" id="ARBA00023170"/>
    </source>
</evidence>
<keyword evidence="15" id="KW-0675">Receptor</keyword>
<keyword evidence="11" id="KW-0418">Kinase</keyword>
<evidence type="ECO:0000313" key="19">
    <source>
        <dbReference type="Proteomes" id="UP001528850"/>
    </source>
</evidence>
<evidence type="ECO:0000259" key="17">
    <source>
        <dbReference type="PROSITE" id="PS50113"/>
    </source>
</evidence>
<comment type="catalytic activity">
    <reaction evidence="1">
        <text>ATP + protein L-histidine = ADP + protein N-phospho-L-histidine.</text>
        <dbReference type="EC" id="2.7.13.3"/>
    </reaction>
</comment>
<evidence type="ECO:0000256" key="13">
    <source>
        <dbReference type="ARBA" id="ARBA00022991"/>
    </source>
</evidence>
<dbReference type="InterPro" id="IPR035965">
    <property type="entry name" value="PAS-like_dom_sf"/>
</dbReference>
<dbReference type="PROSITE" id="PS50113">
    <property type="entry name" value="PAC"/>
    <property type="match status" value="3"/>
</dbReference>
<dbReference type="InterPro" id="IPR000700">
    <property type="entry name" value="PAS-assoc_C"/>
</dbReference>
<evidence type="ECO:0000256" key="14">
    <source>
        <dbReference type="ARBA" id="ARBA00023026"/>
    </source>
</evidence>
<dbReference type="InterPro" id="IPR029016">
    <property type="entry name" value="GAF-like_dom_sf"/>
</dbReference>
<evidence type="ECO:0000256" key="5">
    <source>
        <dbReference type="ARBA" id="ARBA00022606"/>
    </source>
</evidence>
<dbReference type="SMART" id="SM00086">
    <property type="entry name" value="PAC"/>
    <property type="match status" value="3"/>
</dbReference>
<dbReference type="Pfam" id="PF13185">
    <property type="entry name" value="GAF_2"/>
    <property type="match status" value="1"/>
</dbReference>
<proteinExistence type="predicted"/>
<keyword evidence="13" id="KW-0157">Chromophore</keyword>
<feature type="domain" description="PAC" evidence="17">
    <location>
        <begin position="574"/>
        <end position="626"/>
    </location>
</feature>
<dbReference type="Gene3D" id="3.30.565.10">
    <property type="entry name" value="Histidine kinase-like ATPase, C-terminal domain"/>
    <property type="match status" value="1"/>
</dbReference>
<dbReference type="PANTHER" id="PTHR41523">
    <property type="entry name" value="TWO-COMPONENT SYSTEM SENSOR PROTEIN"/>
    <property type="match status" value="1"/>
</dbReference>
<feature type="domain" description="PAC" evidence="17">
    <location>
        <begin position="692"/>
        <end position="745"/>
    </location>
</feature>
<sequence>MTQPISPQSASPPARLHAFASDERFRQFAEASQDILWIRNATTLRSEYLSPTFETVYGLSREEALQGKALDGWIAVIVAEDRSRVIDAMDRVRAGEHVAFDYRIRRPNDGQLRWIRNTDFPMFDEQGNVAWIGGIGQDITHFKETDERRAFLLEMTDALRPLASARSVQREATRRLGECLGVDRVFYAELDDDTTAVVRSEFRRPGVASLTGRHRLDDFGQAHRDTLVSGRWLVVENIATWDALPHAERQTFHDIHAVSLLKVPLVKDGVLVAFLGVHHGTPRRWSEGDTGLVAAVAERTWSSVERARAETARRDSDRRLKDELDATRLLQAFSTLLIPAQEPEAIYEPLMTTLMALMRADAASMQRYDEDTHSLLLLTSRGYAAESIDHWSEIDVERGSSCGRAMREGHRCVIRDVEAQEELQGTGDLIEYRRCGLRSVQSTPLMGRGGELLGMISTSWRQPHAPSAEDLRRLDVLARMTADLLERHRDDAARRESDERLRQFAEASSDVLWIRDAVTREWRYVSPAFETIYGLGRKEALQGDMDRTWLDLVLPGDRPHAEDAIARVRRGEYVTFDYRIRRPDGNVRWIRDRDFPLRDARGRVGLIGGIGHDLTELREAERRLQTLLEGIPPLVWRSLEGGHWTWSSPQWGAYTGLTSMASAALGWLDAIHPADRDATRAAWASAATTGRLDMELRIGHVGDQGYRWFQMRATPVHDDAGATVEWLGTFTDVHELRELQERQRILVAELQHRTRNVMAIVGALSYNTLAASADLDDFRVRFEDRLDALARVQALLSRLNEQDRLAFDELLHSELDAIGGMRQGISLDGPADVWLRSSTVQILAMAIHELATNAVKYGALGQSAARLDIRWAVRDEHGVPWLHIDWRETGVHMPGPTASVAGAGQGQGRELIEHALPYQLLARTTYVFDADGVHCTIALPISRRTALPAAG</sequence>
<evidence type="ECO:0000313" key="18">
    <source>
        <dbReference type="EMBL" id="MDF4025575.1"/>
    </source>
</evidence>
<keyword evidence="4" id="KW-0597">Phosphoprotein</keyword>
<keyword evidence="12" id="KW-0067">ATP-binding</keyword>
<comment type="caution">
    <text evidence="18">The sequence shown here is derived from an EMBL/GenBank/DDBJ whole genome shotgun (WGS) entry which is preliminary data.</text>
</comment>
<dbReference type="InterPro" id="IPR011102">
    <property type="entry name" value="Sig_transdc_His_kinase_HWE"/>
</dbReference>
<dbReference type="PANTHER" id="PTHR41523:SF7">
    <property type="entry name" value="HISTIDINE KINASE"/>
    <property type="match status" value="1"/>
</dbReference>
<dbReference type="SMART" id="SM00065">
    <property type="entry name" value="GAF"/>
    <property type="match status" value="2"/>
</dbReference>
<keyword evidence="5" id="KW-0716">Sensory transduction</keyword>
<gene>
    <name evidence="18" type="ORF">P3W24_11425</name>
</gene>
<protein>
    <recommendedName>
        <fullName evidence="2">histidine kinase</fullName>
        <ecNumber evidence="2">2.7.13.3</ecNumber>
    </recommendedName>
</protein>
<dbReference type="InterPro" id="IPR013655">
    <property type="entry name" value="PAS_fold_3"/>
</dbReference>
<dbReference type="CDD" id="cd00130">
    <property type="entry name" value="PAS"/>
    <property type="match status" value="3"/>
</dbReference>
<dbReference type="Pfam" id="PF07536">
    <property type="entry name" value="HWE_HK"/>
    <property type="match status" value="1"/>
</dbReference>
<dbReference type="InterPro" id="IPR000014">
    <property type="entry name" value="PAS"/>
</dbReference>
<keyword evidence="14" id="KW-0843">Virulence</keyword>
<evidence type="ECO:0000256" key="2">
    <source>
        <dbReference type="ARBA" id="ARBA00012438"/>
    </source>
</evidence>
<dbReference type="PROSITE" id="PS50112">
    <property type="entry name" value="PAS"/>
    <property type="match status" value="2"/>
</dbReference>
<dbReference type="Gene3D" id="3.30.450.40">
    <property type="match status" value="2"/>
</dbReference>
<keyword evidence="10" id="KW-0547">Nucleotide-binding</keyword>
<dbReference type="Gene3D" id="3.30.450.20">
    <property type="entry name" value="PAS domain"/>
    <property type="match status" value="3"/>
</dbReference>
<dbReference type="SUPFAM" id="SSF55781">
    <property type="entry name" value="GAF domain-like"/>
    <property type="match status" value="2"/>
</dbReference>
<dbReference type="SMART" id="SM00911">
    <property type="entry name" value="HWE_HK"/>
    <property type="match status" value="1"/>
</dbReference>
<keyword evidence="6" id="KW-0285">Flavoprotein</keyword>
<dbReference type="SMART" id="SM00091">
    <property type="entry name" value="PAS"/>
    <property type="match status" value="3"/>
</dbReference>
<evidence type="ECO:0000256" key="7">
    <source>
        <dbReference type="ARBA" id="ARBA00022643"/>
    </source>
</evidence>
<dbReference type="EMBL" id="JARJJS010000002">
    <property type="protein sequence ID" value="MDF4025575.1"/>
    <property type="molecule type" value="Genomic_DNA"/>
</dbReference>
<reference evidence="18 19" key="1">
    <citation type="journal article" date="2024" name="Curr. Microbiol.">
        <title>Luteibacter sahnii sp. nov., A Novel Yellow-Colored Xanthomonadin Pigment Producing Probiotic Bacterium from Healthy Rice Seed Microbiome.</title>
        <authorList>
            <person name="Jaiswal G."/>
            <person name="Rana R."/>
            <person name="Nayak P.K."/>
            <person name="Chouhan R."/>
            <person name="Gandhi S.G."/>
            <person name="Patel H.K."/>
            <person name="Patil P.B."/>
        </authorList>
    </citation>
    <scope>NUCLEOTIDE SEQUENCE [LARGE SCALE GENOMIC DNA]</scope>
    <source>
        <strain evidence="18 19">PPL201</strain>
    </source>
</reference>
<keyword evidence="7" id="KW-0288">FMN</keyword>
<dbReference type="EC" id="2.7.13.3" evidence="2"/>
<dbReference type="InterPro" id="IPR036890">
    <property type="entry name" value="HATPase_C_sf"/>
</dbReference>
<keyword evidence="9" id="KW-0677">Repeat</keyword>
<dbReference type="InterPro" id="IPR001610">
    <property type="entry name" value="PAC"/>
</dbReference>
<evidence type="ECO:0000259" key="16">
    <source>
        <dbReference type="PROSITE" id="PS50112"/>
    </source>
</evidence>
<dbReference type="Pfam" id="PF01590">
    <property type="entry name" value="GAF"/>
    <property type="match status" value="1"/>
</dbReference>
<evidence type="ECO:0000256" key="9">
    <source>
        <dbReference type="ARBA" id="ARBA00022737"/>
    </source>
</evidence>
<dbReference type="Pfam" id="PF08447">
    <property type="entry name" value="PAS_3"/>
    <property type="match status" value="3"/>
</dbReference>
<feature type="domain" description="PAC" evidence="17">
    <location>
        <begin position="98"/>
        <end position="151"/>
    </location>
</feature>
<dbReference type="InterPro" id="IPR003018">
    <property type="entry name" value="GAF"/>
</dbReference>
<dbReference type="NCBIfam" id="TIGR00229">
    <property type="entry name" value="sensory_box"/>
    <property type="match status" value="2"/>
</dbReference>